<reference evidence="3 4" key="1">
    <citation type="journal article" date="2013" name="BMC Genomics">
        <title>Reconstruction of the lipid metabolism for the microalga Monoraphidium neglectum from its genome sequence reveals characteristics suitable for biofuel production.</title>
        <authorList>
            <person name="Bogen C."/>
            <person name="Al-Dilaimi A."/>
            <person name="Albersmeier A."/>
            <person name="Wichmann J."/>
            <person name="Grundmann M."/>
            <person name="Rupp O."/>
            <person name="Lauersen K.J."/>
            <person name="Blifernez-Klassen O."/>
            <person name="Kalinowski J."/>
            <person name="Goesmann A."/>
            <person name="Mussgnug J.H."/>
            <person name="Kruse O."/>
        </authorList>
    </citation>
    <scope>NUCLEOTIDE SEQUENCE [LARGE SCALE GENOMIC DNA]</scope>
    <source>
        <strain evidence="3 4">SAG 48.87</strain>
    </source>
</reference>
<keyword evidence="4" id="KW-1185">Reference proteome</keyword>
<dbReference type="InterPro" id="IPR027417">
    <property type="entry name" value="P-loop_NTPase"/>
</dbReference>
<evidence type="ECO:0000313" key="4">
    <source>
        <dbReference type="Proteomes" id="UP000054498"/>
    </source>
</evidence>
<dbReference type="STRING" id="145388.A0A0D2KUD0"/>
<feature type="domain" description="DNA mismatch repair protein MutS core" evidence="2">
    <location>
        <begin position="7"/>
        <end position="337"/>
    </location>
</feature>
<dbReference type="InterPro" id="IPR007696">
    <property type="entry name" value="DNA_mismatch_repair_MutS_core"/>
</dbReference>
<accession>A0A0D2KUD0</accession>
<dbReference type="InterPro" id="IPR045076">
    <property type="entry name" value="MutS"/>
</dbReference>
<proteinExistence type="inferred from homology"/>
<dbReference type="KEGG" id="mng:MNEG_8927"/>
<dbReference type="GO" id="GO:0140664">
    <property type="term" value="F:ATP-dependent DNA damage sensor activity"/>
    <property type="evidence" value="ECO:0007669"/>
    <property type="project" value="InterPro"/>
</dbReference>
<dbReference type="GO" id="GO:0030983">
    <property type="term" value="F:mismatched DNA binding"/>
    <property type="evidence" value="ECO:0007669"/>
    <property type="project" value="InterPro"/>
</dbReference>
<dbReference type="InterPro" id="IPR036187">
    <property type="entry name" value="DNA_mismatch_repair_MutS_sf"/>
</dbReference>
<gene>
    <name evidence="3" type="ORF">MNEG_8927</name>
</gene>
<dbReference type="PANTHER" id="PTHR11361">
    <property type="entry name" value="DNA MISMATCH REPAIR PROTEIN MUTS FAMILY MEMBER"/>
    <property type="match status" value="1"/>
</dbReference>
<dbReference type="GeneID" id="25741802"/>
<dbReference type="SMART" id="SM00533">
    <property type="entry name" value="MUTSd"/>
    <property type="match status" value="1"/>
</dbReference>
<dbReference type="GO" id="GO:0005634">
    <property type="term" value="C:nucleus"/>
    <property type="evidence" value="ECO:0007669"/>
    <property type="project" value="TreeGrafter"/>
</dbReference>
<comment type="similarity">
    <text evidence="1">Belongs to the DNA mismatch repair MutS family.</text>
</comment>
<dbReference type="EMBL" id="KK101978">
    <property type="protein sequence ID" value="KIY99038.1"/>
    <property type="molecule type" value="Genomic_DNA"/>
</dbReference>
<evidence type="ECO:0000259" key="2">
    <source>
        <dbReference type="SMART" id="SM00533"/>
    </source>
</evidence>
<dbReference type="PANTHER" id="PTHR11361:SF20">
    <property type="entry name" value="MUTS PROTEIN HOMOLOG 5"/>
    <property type="match status" value="1"/>
</dbReference>
<sequence>MGIGTCKEGFSLFGLLNRCVTKMGKSLLRQWCLSPVADLAVLSDRHDSLEALMTAPDLAGSMRATLKKVQDAPRLLARLQAQQGRPEPAAFRQLHASIGQLLALRRLAATLAPRAAAEVAAAAAAAGQGLLCDVIDLDRCTPADGQEAAVVHRGVCGQLDRLRDAYAALPDLLTQVGYVMQVTGRQLSEELLELLPDYELMWGQHDVVSADGTAAIGADGNQQQQGQRGAAGGGVGGGGGSGFTAFYKTRSCTRLSSEFGDLMYKMRDLESSICTELIRRLLAFRAALNAASGAAAELDCLLALADVARDNGYCRPVLVEEPVLEIVGGRHPLAELIAGPSGFVPNDTAMPLAGPRVHVVTGPNASGKSCYSKQGVVIGSGSAGMGEVVGCVELG</sequence>
<protein>
    <submittedName>
        <fullName evidence="3">DNA mismatch repair protein MSH5</fullName>
    </submittedName>
</protein>
<dbReference type="GO" id="GO:0051026">
    <property type="term" value="P:chiasma assembly"/>
    <property type="evidence" value="ECO:0007669"/>
    <property type="project" value="TreeGrafter"/>
</dbReference>
<dbReference type="GO" id="GO:0006298">
    <property type="term" value="P:mismatch repair"/>
    <property type="evidence" value="ECO:0007669"/>
    <property type="project" value="InterPro"/>
</dbReference>
<dbReference type="GO" id="GO:0005524">
    <property type="term" value="F:ATP binding"/>
    <property type="evidence" value="ECO:0007669"/>
    <property type="project" value="InterPro"/>
</dbReference>
<evidence type="ECO:0000256" key="1">
    <source>
        <dbReference type="ARBA" id="ARBA00006271"/>
    </source>
</evidence>
<dbReference type="Pfam" id="PF05192">
    <property type="entry name" value="MutS_III"/>
    <property type="match status" value="1"/>
</dbReference>
<dbReference type="RefSeq" id="XP_013898058.1">
    <property type="nucleotide sequence ID" value="XM_014042604.1"/>
</dbReference>
<evidence type="ECO:0000313" key="3">
    <source>
        <dbReference type="EMBL" id="KIY99038.1"/>
    </source>
</evidence>
<dbReference type="Gene3D" id="3.40.50.300">
    <property type="entry name" value="P-loop containing nucleotide triphosphate hydrolases"/>
    <property type="match status" value="1"/>
</dbReference>
<name>A0A0D2KUD0_9CHLO</name>
<dbReference type="SUPFAM" id="SSF52540">
    <property type="entry name" value="P-loop containing nucleoside triphosphate hydrolases"/>
    <property type="match status" value="1"/>
</dbReference>
<dbReference type="OrthoDB" id="547493at2759"/>
<dbReference type="Proteomes" id="UP000054498">
    <property type="component" value="Unassembled WGS sequence"/>
</dbReference>
<dbReference type="Gene3D" id="1.10.1420.10">
    <property type="match status" value="1"/>
</dbReference>
<organism evidence="3 4">
    <name type="scientific">Monoraphidium neglectum</name>
    <dbReference type="NCBI Taxonomy" id="145388"/>
    <lineage>
        <taxon>Eukaryota</taxon>
        <taxon>Viridiplantae</taxon>
        <taxon>Chlorophyta</taxon>
        <taxon>core chlorophytes</taxon>
        <taxon>Chlorophyceae</taxon>
        <taxon>CS clade</taxon>
        <taxon>Sphaeropleales</taxon>
        <taxon>Selenastraceae</taxon>
        <taxon>Monoraphidium</taxon>
    </lineage>
</organism>
<dbReference type="AlphaFoldDB" id="A0A0D2KUD0"/>
<dbReference type="SUPFAM" id="SSF48334">
    <property type="entry name" value="DNA repair protein MutS, domain III"/>
    <property type="match status" value="1"/>
</dbReference>